<dbReference type="SUPFAM" id="SSF53448">
    <property type="entry name" value="Nucleotide-diphospho-sugar transferases"/>
    <property type="match status" value="1"/>
</dbReference>
<evidence type="ECO:0000256" key="1">
    <source>
        <dbReference type="ARBA" id="ARBA00022679"/>
    </source>
</evidence>
<dbReference type="Proteomes" id="UP000679749">
    <property type="component" value="Unassembled WGS sequence"/>
</dbReference>
<dbReference type="Pfam" id="PF00535">
    <property type="entry name" value="Glycos_transf_2"/>
    <property type="match status" value="1"/>
</dbReference>
<dbReference type="AlphaFoldDB" id="A0A942U2B4"/>
<dbReference type="GO" id="GO:0016757">
    <property type="term" value="F:glycosyltransferase activity"/>
    <property type="evidence" value="ECO:0007669"/>
    <property type="project" value="UniProtKB-KW"/>
</dbReference>
<name>A0A942U2B4_9BACI</name>
<keyword evidence="5" id="KW-1185">Reference proteome</keyword>
<gene>
    <name evidence="4" type="ORF">KHA99_12705</name>
</gene>
<protein>
    <submittedName>
        <fullName evidence="4">Glycosyltransferase</fullName>
        <ecNumber evidence="4">2.4.-.-</ecNumber>
    </submittedName>
</protein>
<dbReference type="EC" id="2.4.-.-" evidence="4"/>
<evidence type="ECO:0000259" key="3">
    <source>
        <dbReference type="Pfam" id="PF02709"/>
    </source>
</evidence>
<organism evidence="4 5">
    <name type="scientific">Neobacillus rhizophilus</name>
    <dbReference type="NCBI Taxonomy" id="2833579"/>
    <lineage>
        <taxon>Bacteria</taxon>
        <taxon>Bacillati</taxon>
        <taxon>Bacillota</taxon>
        <taxon>Bacilli</taxon>
        <taxon>Bacillales</taxon>
        <taxon>Bacillaceae</taxon>
        <taxon>Neobacillus</taxon>
    </lineage>
</organism>
<proteinExistence type="predicted"/>
<keyword evidence="1 4" id="KW-0808">Transferase</keyword>
<evidence type="ECO:0000313" key="5">
    <source>
        <dbReference type="Proteomes" id="UP000679749"/>
    </source>
</evidence>
<dbReference type="InterPro" id="IPR001173">
    <property type="entry name" value="Glyco_trans_2-like"/>
</dbReference>
<dbReference type="Pfam" id="PF02709">
    <property type="entry name" value="Glyco_transf_7C"/>
    <property type="match status" value="1"/>
</dbReference>
<keyword evidence="4" id="KW-0328">Glycosyltransferase</keyword>
<comment type="caution">
    <text evidence="4">The sequence shown here is derived from an EMBL/GenBank/DDBJ whole genome shotgun (WGS) entry which is preliminary data.</text>
</comment>
<feature type="domain" description="Glycosyltransferase 2-like" evidence="2">
    <location>
        <begin position="42"/>
        <end position="124"/>
    </location>
</feature>
<dbReference type="InterPro" id="IPR029044">
    <property type="entry name" value="Nucleotide-diphossugar_trans"/>
</dbReference>
<dbReference type="EMBL" id="JAGYPF010000002">
    <property type="protein sequence ID" value="MBS4213306.1"/>
    <property type="molecule type" value="Genomic_DNA"/>
</dbReference>
<reference evidence="4" key="1">
    <citation type="submission" date="2021-05" db="EMBL/GenBank/DDBJ databases">
        <title>Novel Bacillus species.</title>
        <authorList>
            <person name="Liu G."/>
        </authorList>
    </citation>
    <scope>NUCLEOTIDE SEQUENCE</scope>
    <source>
        <strain evidence="4">FJAT-49825</strain>
    </source>
</reference>
<feature type="domain" description="Galactosyltransferase C-terminal" evidence="3">
    <location>
        <begin position="131"/>
        <end position="190"/>
    </location>
</feature>
<evidence type="ECO:0000313" key="4">
    <source>
        <dbReference type="EMBL" id="MBS4213306.1"/>
    </source>
</evidence>
<dbReference type="Gene3D" id="3.90.550.10">
    <property type="entry name" value="Spore Coat Polysaccharide Biosynthesis Protein SpsA, Chain A"/>
    <property type="match status" value="1"/>
</dbReference>
<sequence>MLENVSIIIPFQTDNGPRAKAFEWIKKYYARVMPEAELCLGIISGDINKAKAINLAAKKATKDIFVIADADVVYAPSLIEEAIKVLKKAAWVVPFTEIYNVEKQGTKKLLQTKPKWPMDVNSGDCSKANWLYQGFAGKLFVIPRANFEAVGGFDERFIGWGGEDDAFSHSVRTLCGDIVNVKGRIYHLWHPSSSYQTNPNGKANANLLGRYERASGNIKKMAEIINERLEKDKTIKIDNENSGENESTASSNSKICFAILVHEDRELVKQLIDNVRYYCPSSTIVLYNGGEDPKLCEGLGVPVCPSSHKLKRGWTTIYFLETMEWLEKQGIQYDYFINIDSDALFIRKGYEEFVQKEMKDTDYMAVKLRIPKSGWYIGKELKKDINRWKKLFNVTPFYGVFNVGQVISRPLVQALLKQERLEKLKNALIKTISFGTDEVLFVNMAKELGFRLKNYPNETASKMIRYRPYFTLDEMISCLNNNDTGGLCHPVIRDHDDPVRKLILHINSDNHTKKYKTKDFPWYENNPNYYSISIPIKSKFGNNELIVRSGSFLTHYWQDPDGKWNKSETFAESVVGTPIFFQNNAGQFVVVCKLKTGNIGFWLRDNEASGYPWYGRAVSRQENVDELIMGTQLQDNGCVIVYKSNNKFYYWEFDKKIWKDIFPK</sequence>
<evidence type="ECO:0000259" key="2">
    <source>
        <dbReference type="Pfam" id="PF00535"/>
    </source>
</evidence>
<dbReference type="CDD" id="cd00761">
    <property type="entry name" value="Glyco_tranf_GTA_type"/>
    <property type="match status" value="1"/>
</dbReference>
<accession>A0A942U2B4</accession>
<dbReference type="RefSeq" id="WP_213117802.1">
    <property type="nucleotide sequence ID" value="NZ_JAGYPF010000002.1"/>
</dbReference>
<dbReference type="InterPro" id="IPR027791">
    <property type="entry name" value="Galactosyl_T_C"/>
</dbReference>